<gene>
    <name evidence="5" type="ORF">GS601_16105</name>
</gene>
<dbReference type="InterPro" id="IPR013520">
    <property type="entry name" value="Ribonucl_H"/>
</dbReference>
<evidence type="ECO:0000256" key="1">
    <source>
        <dbReference type="ARBA" id="ARBA00022722"/>
    </source>
</evidence>
<keyword evidence="3 5" id="KW-0269">Exonuclease</keyword>
<dbReference type="AlphaFoldDB" id="A0A8J7Z2F7"/>
<dbReference type="Proteomes" id="UP000646053">
    <property type="component" value="Unassembled WGS sequence"/>
</dbReference>
<dbReference type="Pfam" id="PF00929">
    <property type="entry name" value="RNase_T"/>
    <property type="match status" value="1"/>
</dbReference>
<evidence type="ECO:0000313" key="6">
    <source>
        <dbReference type="Proteomes" id="UP000646053"/>
    </source>
</evidence>
<dbReference type="EMBL" id="WVIE01000020">
    <property type="protein sequence ID" value="NDJ18794.1"/>
    <property type="molecule type" value="Genomic_DNA"/>
</dbReference>
<evidence type="ECO:0000259" key="4">
    <source>
        <dbReference type="SMART" id="SM00479"/>
    </source>
</evidence>
<sequence length="261" mass="29485">MPVLSTDLLAYYRGMTGRALTVVDLETTGHKPPRSRAIEISVIQASLKDGILHQQTSLINPGVDVPPMITKFTGIAQEMVDTAPPAEEVWRQFLPLLSQGTITAHNITFDYPFIQGEYKRLGIPYDRPQSERLCTVILSRLMLSELPSRKLPDLVQHFQFPVEESHRAEADTIACWLLAERLLKEIHNEDDETVLARFGEQLLPLSEASKFLGCSQKVANSRLIEAGFEPFVSRRSGACLFRRRAIEQLYWESHQLSIPTS</sequence>
<reference evidence="5" key="1">
    <citation type="submission" date="2019-12" db="EMBL/GenBank/DDBJ databases">
        <title>High-Quality draft genome sequences of three cyanobacteria isolated from the limestone walls of the Old Cathedral of Coimbra.</title>
        <authorList>
            <person name="Tiago I."/>
            <person name="Soares F."/>
            <person name="Portugal A."/>
        </authorList>
    </citation>
    <scope>NUCLEOTIDE SEQUENCE</scope>
    <source>
        <strain evidence="5">A</strain>
    </source>
</reference>
<dbReference type="Gene3D" id="3.30.420.10">
    <property type="entry name" value="Ribonuclease H-like superfamily/Ribonuclease H"/>
    <property type="match status" value="1"/>
</dbReference>
<dbReference type="PANTHER" id="PTHR30231">
    <property type="entry name" value="DNA POLYMERASE III SUBUNIT EPSILON"/>
    <property type="match status" value="1"/>
</dbReference>
<proteinExistence type="predicted"/>
<feature type="domain" description="Exonuclease" evidence="4">
    <location>
        <begin position="19"/>
        <end position="188"/>
    </location>
</feature>
<dbReference type="CDD" id="cd06127">
    <property type="entry name" value="DEDDh"/>
    <property type="match status" value="1"/>
</dbReference>
<dbReference type="GO" id="GO:0003676">
    <property type="term" value="F:nucleic acid binding"/>
    <property type="evidence" value="ECO:0007669"/>
    <property type="project" value="InterPro"/>
</dbReference>
<evidence type="ECO:0000313" key="5">
    <source>
        <dbReference type="EMBL" id="NDJ18794.1"/>
    </source>
</evidence>
<name>A0A8J7Z2F7_9CYAN</name>
<dbReference type="RefSeq" id="WP_162424324.1">
    <property type="nucleotide sequence ID" value="NZ_WVIE01000020.1"/>
</dbReference>
<comment type="caution">
    <text evidence="5">The sequence shown here is derived from an EMBL/GenBank/DDBJ whole genome shotgun (WGS) entry which is preliminary data.</text>
</comment>
<evidence type="ECO:0000256" key="3">
    <source>
        <dbReference type="ARBA" id="ARBA00022839"/>
    </source>
</evidence>
<protein>
    <submittedName>
        <fullName evidence="5">3'-5' exonuclease</fullName>
    </submittedName>
</protein>
<dbReference type="InterPro" id="IPR036397">
    <property type="entry name" value="RNaseH_sf"/>
</dbReference>
<keyword evidence="1" id="KW-0540">Nuclease</keyword>
<dbReference type="SUPFAM" id="SSF53098">
    <property type="entry name" value="Ribonuclease H-like"/>
    <property type="match status" value="1"/>
</dbReference>
<dbReference type="FunFam" id="3.30.420.10:FF:000045">
    <property type="entry name" value="3'-5' exonuclease DinG"/>
    <property type="match status" value="1"/>
</dbReference>
<evidence type="ECO:0000256" key="2">
    <source>
        <dbReference type="ARBA" id="ARBA00022801"/>
    </source>
</evidence>
<accession>A0A8J7Z2F7</accession>
<dbReference type="InterPro" id="IPR012337">
    <property type="entry name" value="RNaseH-like_sf"/>
</dbReference>
<keyword evidence="6" id="KW-1185">Reference proteome</keyword>
<organism evidence="5 6">
    <name type="scientific">Myxacorys almedinensis A</name>
    <dbReference type="NCBI Taxonomy" id="2690445"/>
    <lineage>
        <taxon>Bacteria</taxon>
        <taxon>Bacillati</taxon>
        <taxon>Cyanobacteriota</taxon>
        <taxon>Cyanophyceae</taxon>
        <taxon>Leptolyngbyales</taxon>
        <taxon>Leptolyngbyaceae</taxon>
        <taxon>Myxacorys</taxon>
        <taxon>Myxacorys almedinensis</taxon>
    </lineage>
</organism>
<keyword evidence="2" id="KW-0378">Hydrolase</keyword>
<dbReference type="PANTHER" id="PTHR30231:SF4">
    <property type="entry name" value="PROTEIN NEN2"/>
    <property type="match status" value="1"/>
</dbReference>
<dbReference type="SMART" id="SM00479">
    <property type="entry name" value="EXOIII"/>
    <property type="match status" value="1"/>
</dbReference>
<dbReference type="GO" id="GO:0008408">
    <property type="term" value="F:3'-5' exonuclease activity"/>
    <property type="evidence" value="ECO:0007669"/>
    <property type="project" value="TreeGrafter"/>
</dbReference>